<dbReference type="Proteomes" id="UP001168972">
    <property type="component" value="Unassembled WGS sequence"/>
</dbReference>
<feature type="compositionally biased region" description="Basic and acidic residues" evidence="1">
    <location>
        <begin position="203"/>
        <end position="239"/>
    </location>
</feature>
<reference evidence="2" key="2">
    <citation type="submission" date="2023-03" db="EMBL/GenBank/DDBJ databases">
        <authorList>
            <person name="Inwood S.N."/>
            <person name="Skelly J.G."/>
            <person name="Guhlin J."/>
            <person name="Harrop T.W.R."/>
            <person name="Goldson S.G."/>
            <person name="Dearden P.K."/>
        </authorList>
    </citation>
    <scope>NUCLEOTIDE SEQUENCE</scope>
    <source>
        <strain evidence="2">Lincoln</strain>
        <tissue evidence="2">Whole body</tissue>
    </source>
</reference>
<evidence type="ECO:0000313" key="2">
    <source>
        <dbReference type="EMBL" id="KAK0168185.1"/>
    </source>
</evidence>
<feature type="compositionally biased region" description="Basic and acidic residues" evidence="1">
    <location>
        <begin position="107"/>
        <end position="149"/>
    </location>
</feature>
<organism evidence="2 3">
    <name type="scientific">Microctonus hyperodae</name>
    <name type="common">Parasitoid wasp</name>
    <dbReference type="NCBI Taxonomy" id="165561"/>
    <lineage>
        <taxon>Eukaryota</taxon>
        <taxon>Metazoa</taxon>
        <taxon>Ecdysozoa</taxon>
        <taxon>Arthropoda</taxon>
        <taxon>Hexapoda</taxon>
        <taxon>Insecta</taxon>
        <taxon>Pterygota</taxon>
        <taxon>Neoptera</taxon>
        <taxon>Endopterygota</taxon>
        <taxon>Hymenoptera</taxon>
        <taxon>Apocrita</taxon>
        <taxon>Ichneumonoidea</taxon>
        <taxon>Braconidae</taxon>
        <taxon>Euphorinae</taxon>
        <taxon>Microctonus</taxon>
    </lineage>
</organism>
<evidence type="ECO:0000313" key="3">
    <source>
        <dbReference type="Proteomes" id="UP001168972"/>
    </source>
</evidence>
<gene>
    <name evidence="2" type="ORF">PV327_002011</name>
</gene>
<name>A0AA39FES6_MICHY</name>
<keyword evidence="3" id="KW-1185">Reference proteome</keyword>
<dbReference type="AlphaFoldDB" id="A0AA39FES6"/>
<protein>
    <submittedName>
        <fullName evidence="2">Uncharacterized protein</fullName>
    </submittedName>
</protein>
<dbReference type="EMBL" id="JAQQBR010001831">
    <property type="protein sequence ID" value="KAK0168185.1"/>
    <property type="molecule type" value="Genomic_DNA"/>
</dbReference>
<feature type="region of interest" description="Disordered" evidence="1">
    <location>
        <begin position="99"/>
        <end position="239"/>
    </location>
</feature>
<proteinExistence type="predicted"/>
<sequence>MQVIQLWRNVIANLFVRSLARPEITREWKSGHRLDSGSPFWRIQLDQDLLDTISAIYPEWFKDYKNTRASASTISSTSSISRASNVDLTTITNSSNIIENQTHRTTVKVESKPKSKGKRLDGPRDRREKRQIKEVDRDRSSDTGSDKKISSKYQTSRRERTSDGSTLTGRKFTTGVTNVTPTELREDNTDNMAEGNKSSPSKAEVDDSPLHNSMDRNKEFAASREGARARTHTPRDESP</sequence>
<accession>A0AA39FES6</accession>
<comment type="caution">
    <text evidence="2">The sequence shown here is derived from an EMBL/GenBank/DDBJ whole genome shotgun (WGS) entry which is preliminary data.</text>
</comment>
<evidence type="ECO:0000256" key="1">
    <source>
        <dbReference type="SAM" id="MobiDB-lite"/>
    </source>
</evidence>
<reference evidence="2" key="1">
    <citation type="journal article" date="2023" name="bioRxiv">
        <title>Scaffold-level genome assemblies of two parasitoid biocontrol wasps reveal the parthenogenesis mechanism and an associated novel virus.</title>
        <authorList>
            <person name="Inwood S."/>
            <person name="Skelly J."/>
            <person name="Guhlin J."/>
            <person name="Harrop T."/>
            <person name="Goldson S."/>
            <person name="Dearden P."/>
        </authorList>
    </citation>
    <scope>NUCLEOTIDE SEQUENCE</scope>
    <source>
        <strain evidence="2">Lincoln</strain>
        <tissue evidence="2">Whole body</tissue>
    </source>
</reference>